<feature type="binding site" evidence="7">
    <location>
        <begin position="101"/>
        <end position="102"/>
    </location>
    <ligand>
        <name>ATP</name>
        <dbReference type="ChEBI" id="CHEBI:30616"/>
    </ligand>
</feature>
<evidence type="ECO:0000256" key="6">
    <source>
        <dbReference type="ARBA" id="ARBA00023186"/>
    </source>
</evidence>
<dbReference type="SUPFAM" id="SSF55874">
    <property type="entry name" value="ATPase domain of HSP90 chaperone/DNA topoisomerase II/histidine kinase"/>
    <property type="match status" value="1"/>
</dbReference>
<dbReference type="FunFam" id="3.30.230.80:FF:000001">
    <property type="entry name" value="Heat shock protein 90 alpha"/>
    <property type="match status" value="1"/>
</dbReference>
<organism evidence="11">
    <name type="scientific">Blastocystis hominis</name>
    <dbReference type="NCBI Taxonomy" id="12968"/>
    <lineage>
        <taxon>Eukaryota</taxon>
        <taxon>Sar</taxon>
        <taxon>Stramenopiles</taxon>
        <taxon>Bigyra</taxon>
        <taxon>Opalozoa</taxon>
        <taxon>Opalinata</taxon>
        <taxon>Blastocystidae</taxon>
        <taxon>Blastocystis</taxon>
    </lineage>
</organism>
<dbReference type="InterPro" id="IPR019805">
    <property type="entry name" value="Heat_shock_protein_90_CS"/>
</dbReference>
<proteinExistence type="inferred from homology"/>
<feature type="compositionally biased region" description="Acidic residues" evidence="9">
    <location>
        <begin position="690"/>
        <end position="702"/>
    </location>
</feature>
<feature type="binding site" evidence="7">
    <location>
        <position position="35"/>
    </location>
    <ligand>
        <name>ATP</name>
        <dbReference type="ChEBI" id="CHEBI:30616"/>
    </ligand>
</feature>
<dbReference type="Gene3D" id="3.30.565.10">
    <property type="entry name" value="Histidine kinase-like ATPase, C-terminal domain"/>
    <property type="match status" value="1"/>
</dbReference>
<dbReference type="Pfam" id="PF00183">
    <property type="entry name" value="HSP90"/>
    <property type="match status" value="1"/>
</dbReference>
<feature type="domain" description="Histidine kinase/HSP90-like ATPase" evidence="10">
    <location>
        <begin position="28"/>
        <end position="183"/>
    </location>
</feature>
<dbReference type="SUPFAM" id="SSF54211">
    <property type="entry name" value="Ribosomal protein S5 domain 2-like"/>
    <property type="match status" value="1"/>
</dbReference>
<feature type="binding site" evidence="7">
    <location>
        <position position="374"/>
    </location>
    <ligand>
        <name>ATP</name>
        <dbReference type="ChEBI" id="CHEBI:30616"/>
    </ligand>
</feature>
<name>D8LYP5_BLAHO</name>
<dbReference type="GeneID" id="24918267"/>
<dbReference type="GO" id="GO:0005737">
    <property type="term" value="C:cytoplasm"/>
    <property type="evidence" value="ECO:0007669"/>
    <property type="project" value="UniProtKB-SubCell"/>
</dbReference>
<dbReference type="InterPro" id="IPR036890">
    <property type="entry name" value="HATPase_C_sf"/>
</dbReference>
<evidence type="ECO:0000259" key="10">
    <source>
        <dbReference type="SMART" id="SM00387"/>
    </source>
</evidence>
<gene>
    <name evidence="11" type="ORF">GSBLH_T00000982001</name>
</gene>
<evidence type="ECO:0000256" key="8">
    <source>
        <dbReference type="SAM" id="Coils"/>
    </source>
</evidence>
<feature type="binding site" evidence="7">
    <location>
        <position position="39"/>
    </location>
    <ligand>
        <name>ATP</name>
        <dbReference type="ChEBI" id="CHEBI:30616"/>
    </ligand>
</feature>
<dbReference type="PIRSF" id="PIRSF002583">
    <property type="entry name" value="Hsp90"/>
    <property type="match status" value="1"/>
</dbReference>
<feature type="binding site" evidence="7">
    <location>
        <position position="94"/>
    </location>
    <ligand>
        <name>ATP</name>
        <dbReference type="ChEBI" id="CHEBI:30616"/>
    </ligand>
</feature>
<feature type="coiled-coil region" evidence="8">
    <location>
        <begin position="518"/>
        <end position="545"/>
    </location>
</feature>
<evidence type="ECO:0000256" key="2">
    <source>
        <dbReference type="ARBA" id="ARBA00008239"/>
    </source>
</evidence>
<keyword evidence="12" id="KW-1185">Reference proteome</keyword>
<evidence type="ECO:0000256" key="3">
    <source>
        <dbReference type="ARBA" id="ARBA00022490"/>
    </source>
</evidence>
<dbReference type="PROSITE" id="PS00298">
    <property type="entry name" value="HSP90"/>
    <property type="match status" value="1"/>
</dbReference>
<dbReference type="Proteomes" id="UP000008312">
    <property type="component" value="Unassembled WGS sequence"/>
</dbReference>
<dbReference type="GO" id="GO:0140662">
    <property type="term" value="F:ATP-dependent protein folding chaperone"/>
    <property type="evidence" value="ECO:0007669"/>
    <property type="project" value="InterPro"/>
</dbReference>
<dbReference type="OMA" id="CYMWESS"/>
<dbReference type="CDD" id="cd16927">
    <property type="entry name" value="HATPase_Hsp90-like"/>
    <property type="match status" value="1"/>
</dbReference>
<dbReference type="InterPro" id="IPR020568">
    <property type="entry name" value="Ribosomal_Su5_D2-typ_SF"/>
</dbReference>
<feature type="binding site" evidence="7">
    <location>
        <position position="86"/>
    </location>
    <ligand>
        <name>ATP</name>
        <dbReference type="ChEBI" id="CHEBI:30616"/>
    </ligand>
</feature>
<dbReference type="SMART" id="SM00387">
    <property type="entry name" value="HATPase_c"/>
    <property type="match status" value="1"/>
</dbReference>
<evidence type="ECO:0000256" key="1">
    <source>
        <dbReference type="ARBA" id="ARBA00004496"/>
    </source>
</evidence>
<dbReference type="InterPro" id="IPR037196">
    <property type="entry name" value="HSP90_C"/>
</dbReference>
<dbReference type="FunFam" id="1.20.120.790:FF:000001">
    <property type="entry name" value="Heat shock protein 90 alpha"/>
    <property type="match status" value="1"/>
</dbReference>
<dbReference type="RefSeq" id="XP_012894748.1">
    <property type="nucleotide sequence ID" value="XM_013039294.1"/>
</dbReference>
<dbReference type="GO" id="GO:0016887">
    <property type="term" value="F:ATP hydrolysis activity"/>
    <property type="evidence" value="ECO:0007669"/>
    <property type="project" value="InterPro"/>
</dbReference>
<dbReference type="OrthoDB" id="28737at2759"/>
<feature type="compositionally biased region" description="Low complexity" evidence="9">
    <location>
        <begin position="679"/>
        <end position="689"/>
    </location>
</feature>
<evidence type="ECO:0000313" key="11">
    <source>
        <dbReference type="EMBL" id="CBK20700.2"/>
    </source>
</evidence>
<feature type="compositionally biased region" description="Basic and acidic residues" evidence="9">
    <location>
        <begin position="245"/>
        <end position="259"/>
    </location>
</feature>
<evidence type="ECO:0000256" key="9">
    <source>
        <dbReference type="SAM" id="MobiDB-lite"/>
    </source>
</evidence>
<dbReference type="InterPro" id="IPR001404">
    <property type="entry name" value="Hsp90_fam"/>
</dbReference>
<dbReference type="GO" id="GO:0051082">
    <property type="term" value="F:unfolded protein binding"/>
    <property type="evidence" value="ECO:0007669"/>
    <property type="project" value="InterPro"/>
</dbReference>
<feature type="binding site" evidence="7">
    <location>
        <position position="173"/>
    </location>
    <ligand>
        <name>ATP</name>
        <dbReference type="ChEBI" id="CHEBI:30616"/>
    </ligand>
</feature>
<comment type="subcellular location">
    <subcellularLocation>
        <location evidence="1">Cytoplasm</location>
    </subcellularLocation>
</comment>
<feature type="region of interest" description="Disordered" evidence="9">
    <location>
        <begin position="214"/>
        <end position="263"/>
    </location>
</feature>
<dbReference type="InterPro" id="IPR020575">
    <property type="entry name" value="Hsp90_N"/>
</dbReference>
<reference evidence="11" key="1">
    <citation type="submission" date="2010-02" db="EMBL/GenBank/DDBJ databases">
        <title>Sequencing and annotation of the Blastocystis hominis genome.</title>
        <authorList>
            <person name="Wincker P."/>
        </authorList>
    </citation>
    <scope>NUCLEOTIDE SEQUENCE</scope>
    <source>
        <strain evidence="11">Singapore isolate B</strain>
    </source>
</reference>
<evidence type="ECO:0000256" key="5">
    <source>
        <dbReference type="ARBA" id="ARBA00022840"/>
    </source>
</evidence>
<keyword evidence="3" id="KW-0963">Cytoplasm</keyword>
<dbReference type="SUPFAM" id="SSF110942">
    <property type="entry name" value="HSP90 C-terminal domain"/>
    <property type="match status" value="1"/>
</dbReference>
<dbReference type="PANTHER" id="PTHR11528">
    <property type="entry name" value="HEAT SHOCK PROTEIN 90 FAMILY MEMBER"/>
    <property type="match status" value="1"/>
</dbReference>
<dbReference type="FunFam" id="3.30.565.10:FF:000001">
    <property type="entry name" value="Heat shock protein HSP 90-alpha"/>
    <property type="match status" value="1"/>
</dbReference>
<dbReference type="FunFam" id="3.40.50.11260:FF:000001">
    <property type="entry name" value="Heat shock protein 90 alpha"/>
    <property type="match status" value="1"/>
</dbReference>
<comment type="similarity">
    <text evidence="2">Belongs to the heat shock protein 90 family.</text>
</comment>
<protein>
    <recommendedName>
        <fullName evidence="10">Histidine kinase/HSP90-like ATPase domain-containing protein</fullName>
    </recommendedName>
</protein>
<evidence type="ECO:0000313" key="12">
    <source>
        <dbReference type="Proteomes" id="UP000008312"/>
    </source>
</evidence>
<dbReference type="Gene3D" id="3.30.230.80">
    <property type="match status" value="1"/>
</dbReference>
<dbReference type="NCBIfam" id="NF003555">
    <property type="entry name" value="PRK05218.1"/>
    <property type="match status" value="1"/>
</dbReference>
<feature type="region of interest" description="Disordered" evidence="9">
    <location>
        <begin position="673"/>
        <end position="702"/>
    </location>
</feature>
<dbReference type="AlphaFoldDB" id="D8LYP5"/>
<dbReference type="Gene3D" id="3.40.50.11260">
    <property type="match status" value="1"/>
</dbReference>
<keyword evidence="5 7" id="KW-0067">ATP-binding</keyword>
<accession>D8LYP5</accession>
<dbReference type="GO" id="GO:0005524">
    <property type="term" value="F:ATP binding"/>
    <property type="evidence" value="ECO:0007669"/>
    <property type="project" value="UniProtKB-KW"/>
</dbReference>
<evidence type="ECO:0000256" key="4">
    <source>
        <dbReference type="ARBA" id="ARBA00022741"/>
    </source>
</evidence>
<dbReference type="FunCoup" id="D8LYP5">
    <property type="interactions" value="363"/>
</dbReference>
<dbReference type="InterPro" id="IPR003594">
    <property type="entry name" value="HATPase_dom"/>
</dbReference>
<keyword evidence="6" id="KW-0143">Chaperone</keyword>
<keyword evidence="4 7" id="KW-0547">Nucleotide-binding</keyword>
<keyword evidence="8" id="KW-0175">Coiled coil</keyword>
<dbReference type="Gene3D" id="1.20.120.790">
    <property type="entry name" value="Heat shock protein 90, C-terminal domain"/>
    <property type="match status" value="1"/>
</dbReference>
<dbReference type="EMBL" id="FN668639">
    <property type="protein sequence ID" value="CBK20700.2"/>
    <property type="molecule type" value="Genomic_DNA"/>
</dbReference>
<dbReference type="InParanoid" id="D8LYP5"/>
<feature type="binding site" evidence="7">
    <location>
        <position position="81"/>
    </location>
    <ligand>
        <name>ATP</name>
        <dbReference type="ChEBI" id="CHEBI:30616"/>
    </ligand>
</feature>
<dbReference type="Pfam" id="PF02518">
    <property type="entry name" value="HATPase_c"/>
    <property type="match status" value="1"/>
</dbReference>
<dbReference type="HAMAP" id="MF_00505">
    <property type="entry name" value="HSP90"/>
    <property type="match status" value="1"/>
</dbReference>
<feature type="compositionally biased region" description="Acidic residues" evidence="9">
    <location>
        <begin position="217"/>
        <end position="228"/>
    </location>
</feature>
<sequence>MAEQTETFAFSADITQLMSLIINTFYKNKDIFLRELISNASDALDKIRYESLTDPSKLESNPELVIEITADKTNKTLTIRDTGIGMTKADLINNLGTIARSGTKAFMEALQAGTSDVSMIGQFGVGFYSAYLVADRVEVISKSNDDEQYVWESSAGGSFTIRPSTDEPLGRGTKIILHIKSDQEDVLEERTIRDLVKKHSEFIGFPIRLWVEKTTEEEVPDDDEEEEKKEEKKEGEEGEEEEEDAPKVEEVTEEEATKEKKTKKVKKKPIWMRPKDEVTEEEYNAFYKNISNDWDDPLAHEHFAVEGQLEFRSILFVPKRAPFDMFETKKKPNNIKLYVRRVFIMDDCEDLMPDYLNFIRGVVDSDDLPLNISREVLQQNKILHVIKKNLVKRCLQMFETIAEDKEKFKTFYEQFSKSIKYGIHEDSANRERLAKLLRFHSSKSGDDVVSLEEYVEHMKENQPGIYYITGESLEAVRNAPFLEKLKKKGYEVLYMVDAIDEYAMQQLREFKEKKMICVTKENLNLEDDEEEKKKLEEEKKTFDELCVLIKEVLGDHVEKVLVSNRLADSPCCLVTSEYGWSASMERIMRAQALRNDAFGMMSAKKIMEINPDNSIIKVLSEKVKANRNDATVKDLVWLLYDTALLTSGFSLEQPMAFANRIHKLIQLGLSGEDEDVPALEETNTEAAQEAAEEEEGEMEEVD</sequence>
<evidence type="ECO:0000256" key="7">
    <source>
        <dbReference type="PIRSR" id="PIRSR002583-1"/>
    </source>
</evidence>
<feature type="binding site" evidence="7">
    <location>
        <begin position="122"/>
        <end position="127"/>
    </location>
    <ligand>
        <name>ATP</name>
        <dbReference type="ChEBI" id="CHEBI:30616"/>
    </ligand>
</feature>
<dbReference type="PRINTS" id="PR00775">
    <property type="entry name" value="HEATSHOCK90"/>
</dbReference>